<accession>A0A554W9F1</accession>
<evidence type="ECO:0000313" key="3">
    <source>
        <dbReference type="Proteomes" id="UP000315736"/>
    </source>
</evidence>
<name>A0A554W9F1_9BURK</name>
<dbReference type="AlphaFoldDB" id="A0A554W9F1"/>
<dbReference type="SUPFAM" id="SSF54427">
    <property type="entry name" value="NTF2-like"/>
    <property type="match status" value="1"/>
</dbReference>
<dbReference type="RefSeq" id="WP_143890118.1">
    <property type="nucleotide sequence ID" value="NZ_VJNB01000004.1"/>
</dbReference>
<sequence>MSFNAAFSTDPPAHPVLCRAWRRAWLIPALLLALVGCAAPPPTDPDAAAQAAVRQRAQARADAIVRGDAAAAYALAVPSYRQLVTPEAYATRLQAVPVQWLQARVHEVQCPPEPGQPEPQRCTVRLELTSQPRLPLPRGLRQPLTGFVEQIWVREQGQWWMLEEL</sequence>
<protein>
    <recommendedName>
        <fullName evidence="4">Lipoprotein</fullName>
    </recommendedName>
</protein>
<comment type="caution">
    <text evidence="2">The sequence shown here is derived from an EMBL/GenBank/DDBJ whole genome shotgun (WGS) entry which is preliminary data.</text>
</comment>
<dbReference type="EMBL" id="VJNB01000004">
    <property type="protein sequence ID" value="TSE20196.1"/>
    <property type="molecule type" value="Genomic_DNA"/>
</dbReference>
<dbReference type="OrthoDB" id="8796993at2"/>
<reference evidence="2 3" key="1">
    <citation type="submission" date="2019-07" db="EMBL/GenBank/DDBJ databases">
        <title>Tepidimonas alkaliphilus YIM 72238 draft genome.</title>
        <authorList>
            <person name="Da Costa M.S."/>
            <person name="Froufe H.J.C."/>
            <person name="Egas C."/>
            <person name="Albuquerque L."/>
        </authorList>
    </citation>
    <scope>NUCLEOTIDE SEQUENCE [LARGE SCALE GENOMIC DNA]</scope>
    <source>
        <strain evidence="2 3">YIM 72238</strain>
    </source>
</reference>
<evidence type="ECO:0008006" key="4">
    <source>
        <dbReference type="Google" id="ProtNLM"/>
    </source>
</evidence>
<keyword evidence="1" id="KW-0732">Signal</keyword>
<keyword evidence="3" id="KW-1185">Reference proteome</keyword>
<dbReference type="InterPro" id="IPR032710">
    <property type="entry name" value="NTF2-like_dom_sf"/>
</dbReference>
<dbReference type="Proteomes" id="UP000315736">
    <property type="component" value="Unassembled WGS sequence"/>
</dbReference>
<feature type="chain" id="PRO_5022048096" description="Lipoprotein" evidence="1">
    <location>
        <begin position="39"/>
        <end position="165"/>
    </location>
</feature>
<proteinExistence type="predicted"/>
<feature type="signal peptide" evidence="1">
    <location>
        <begin position="1"/>
        <end position="38"/>
    </location>
</feature>
<organism evidence="2 3">
    <name type="scientific">Tepidimonas alkaliphilus</name>
    <dbReference type="NCBI Taxonomy" id="2588942"/>
    <lineage>
        <taxon>Bacteria</taxon>
        <taxon>Pseudomonadati</taxon>
        <taxon>Pseudomonadota</taxon>
        <taxon>Betaproteobacteria</taxon>
        <taxon>Burkholderiales</taxon>
        <taxon>Tepidimonas</taxon>
    </lineage>
</organism>
<evidence type="ECO:0000256" key="1">
    <source>
        <dbReference type="SAM" id="SignalP"/>
    </source>
</evidence>
<gene>
    <name evidence="2" type="ORF">Talka_01091</name>
</gene>
<evidence type="ECO:0000313" key="2">
    <source>
        <dbReference type="EMBL" id="TSE20196.1"/>
    </source>
</evidence>